<feature type="region of interest" description="Disordered" evidence="2">
    <location>
        <begin position="4169"/>
        <end position="4188"/>
    </location>
</feature>
<protein>
    <submittedName>
        <fullName evidence="3">Hemolysin</fullName>
    </submittedName>
</protein>
<feature type="region of interest" description="Disordered" evidence="2">
    <location>
        <begin position="772"/>
        <end position="797"/>
    </location>
</feature>
<proteinExistence type="predicted"/>
<dbReference type="SUPFAM" id="SSF63446">
    <property type="entry name" value="Type I dockerin domain"/>
    <property type="match status" value="1"/>
</dbReference>
<feature type="region of interest" description="Disordered" evidence="2">
    <location>
        <begin position="4493"/>
        <end position="4521"/>
    </location>
</feature>
<dbReference type="GO" id="GO:0004553">
    <property type="term" value="F:hydrolase activity, hydrolyzing O-glycosyl compounds"/>
    <property type="evidence" value="ECO:0007669"/>
    <property type="project" value="InterPro"/>
</dbReference>
<dbReference type="OrthoDB" id="5687728at2"/>
<accession>A0A2G1W9R2</accession>
<feature type="region of interest" description="Disordered" evidence="2">
    <location>
        <begin position="1959"/>
        <end position="1980"/>
    </location>
</feature>
<evidence type="ECO:0000256" key="2">
    <source>
        <dbReference type="SAM" id="MobiDB-lite"/>
    </source>
</evidence>
<keyword evidence="1" id="KW-0175">Coiled coil</keyword>
<evidence type="ECO:0000313" key="4">
    <source>
        <dbReference type="Proteomes" id="UP000225740"/>
    </source>
</evidence>
<feature type="region of interest" description="Disordered" evidence="2">
    <location>
        <begin position="2220"/>
        <end position="2240"/>
    </location>
</feature>
<dbReference type="InterPro" id="IPR036439">
    <property type="entry name" value="Dockerin_dom_sf"/>
</dbReference>
<dbReference type="RefSeq" id="WP_099260388.1">
    <property type="nucleotide sequence ID" value="NZ_NIZW01000006.1"/>
</dbReference>
<dbReference type="Proteomes" id="UP000225740">
    <property type="component" value="Unassembled WGS sequence"/>
</dbReference>
<reference evidence="3 4" key="1">
    <citation type="submission" date="2017-06" db="EMBL/GenBank/DDBJ databases">
        <title>Description of Rhodopirellula bahusiensis sp. nov.</title>
        <authorList>
            <person name="Kizina J."/>
            <person name="Harder J."/>
        </authorList>
    </citation>
    <scope>NUCLEOTIDE SEQUENCE [LARGE SCALE GENOMIC DNA]</scope>
    <source>
        <strain evidence="3 4">SWK21</strain>
    </source>
</reference>
<organism evidence="3 4">
    <name type="scientific">Rhodopirellula bahusiensis</name>
    <dbReference type="NCBI Taxonomy" id="2014065"/>
    <lineage>
        <taxon>Bacteria</taxon>
        <taxon>Pseudomonadati</taxon>
        <taxon>Planctomycetota</taxon>
        <taxon>Planctomycetia</taxon>
        <taxon>Pirellulales</taxon>
        <taxon>Pirellulaceae</taxon>
        <taxon>Rhodopirellula</taxon>
    </lineage>
</organism>
<name>A0A2G1W9R2_9BACT</name>
<sequence>MRNRPRRADCGQTRSRRRLGVETLETRRVLAASLSFPGQNVELQPGEQFLKIVQAEDNSNVLDEINFDGIDDNRIEISAAAFQVDTDVNLSGYDLLVSAESILVVNGGLLGAGQVVLSAVKQPDLGDVISDAVLNGLVANESQTIEVRNSTISANQITLSANGITSTGWSELGGHQDVIADELITQLQTLPQIGLSGAVSPLSGQAKIHNASAGITLADSVLRSVGAIDVSATAVADSSLNSIAVTGLNGSGLPATVSVGFSHSTSSATIDVLGTTQMEATGSVNLVTDATSTAINVARNEANSRARSQDAEKVKTAVNLSLALTNETSTIDVAAGTTIHSGGEVNVKAVSEVINDVTATTAVFNDGTVGFSAAVGVDNAIVRSEVNGTIQSDGVSGSQIDFTGADIFSSSDYLLLNNIPAANPILAGERLTYRGETPMPGLIDGEEYIVREANIRSQHADGVQQTVRLARAESVDLENANVDAEAIHSLTRLSVIKFDASEVSSEDASNDGRIEMTLPDGVSSLVYLGSEAGDDDILPQSITGLKQNQRYEAVQIGSQIKLRLPGTIDFVDFSLPAGTSGTHGFRYDENRLSFNPLDDVNAEDDWISLPADHRFQTGDFLLYATDPSRSEEHEMFAFDASESVVSSLGSVSLPDAPINGLDNHHGYYAVVDPHYPNQLRLTGSLADAFGSETVDISFGGSTDHTLTRTSGGISVVAQLSAINKAEAGVNLTQGEQPWSSVLSGVGAGRIENIGSAGLGFFDSLRDSIQGNGVSDATDVTNVDPGGTTQPESDKQGGIDAAGSFVVSVFHHDVNAIIGATADLASSSSITLDADIVQRTRLGAIGESTRNALNEENENTKEFAVSAGYGFFHNDAHAVVEDRFVDDADVTQQAVLDAQGLIAVNAQVVYPFLGASDDGVNAAVTLEQFGLGSFQSLLDGTHGLAGLVNVYARTLADGGDDSLSLALGLMVTNTTNHVIARIGEGAHVQTSDALSVDNQSVSVNATLDTFSVGAGQMSAINLSVPGLAEAINRGHKREGGGVQDFIKDLIDPLGVSGKNAAGGTMLLTLGDHTTVAEIADAAIVGRDDWLNNAIDVTAISDLYDLALVQTGTASSQFGFSAAIAASNIKTDTRASVGDGVELSGGSLTINATDTLDRINILGAFLKGKQIGVGTSIGVNVIDQDVAAFLGRRDREAAAIGDGRVALSSVEVDASASGDVLSWVISGGIQGVGSSSAQPNAKRLGPVSLTVPVAINQIASESVAYIDAVTGSINDIAVDAKSDSNIDAVVIGASVAVQASSTGAGKLNLAGVGALAVNEAQLNSLAWISESTIDDSNDVRVEAQEMSQVNSDAGGASLVAGLAVKAAVSFGASVAINDVTSNVSAKLLGTKLDTGTTGQVDVKATANTSLTADSIAGAVAARFTPIAGGTFGGSGAGSRNWLDQDVMAEVGQSEENGSVIDTNSLYIVALHSGVVHASGFAFGVGGSGGAGASGAASIGIGLGLNEIIGATRATLNESVVKVSEQVQVEAINQTILSAITESSSVGAAVTGGFGAAIAGAGAGTHNLIQQQISATTIGSTVDAGDFMVSATDSTALSSRTYGMTVGAGISGGGTAALSIGISVAKNENRNQVDAAVLDGSTIRTSSPASGIFDGDVSVVATSDNTMEALALAASYVGGISSGLAVAVAGAGALAENGLYSATLARVSDSTINAGHNIHVNASRRATLSASIESDGVSVGGGNVGGGPAIGVSIATNTIGQTVQTSPDGDTLFVSEVKSLVEGSQMTAAGTLSVLTENIDTVTATVKANSVAGALGNVAGSAAVVGSSATNNLATKISAIINDESDAAAVASTVDAGSVIVRATNNPDDQNTETGVVTALVGSMTMVGVGGSGGAVAVTVSVSEASNRIDNTIDASVSRTTVSATTGDGLTLEANENVVADADAYAMAVALALSSFSVAGAGGGAKGKNQITSTTNSTLTDSDIDSPEADLDVTSTNTITADAHTHTWTAAAALIGLVGSGSVTENTITPTTTAEASGGAIHVRDATIFARATPVGKSDSAGFALSLGGLVGVSKSTVNISGEVTARLGNSDQEIFQSQTLAQTADFNGDTPSVAKADGSSGSLLGVEASVASITNTANVLAEIADGSTLEIASTNLFARRVSEHHADANSLAIGLGSFGSTYAGTNDSGNDIARVGSSVTLEGNSFRINAASIERTFAGATAGAGGVASGSSATAETRNTSTTSATIGAEADFDLTGSFQVLSNHLSHFDTGLSAIGGGVLTGSGGNLSNTIASTVKSEIGQQANMDAATIRATATNRIDKSSPFADDGFDRNANATVGGIVGGVGVGSATQLTLNTDVLIDDSALLFAGDSIDLHSANKINAIDELVVASGGVGAGSGVNTTLDALDNQAVVTVDPSAAVHSGGTMNITARGNAQADIQTSTEVYGVLTVGIGTSRVDIRPDNQVLIHGTLVADGDIQISAGTDSAPNRDNYDIDARLDVFSGSLIPITSSTATANLMQTNTIEVSENGVVRSGGDLRLHAQNDEVSEVNALAKSVSWTTAVVDLVEGVINAVGDLIGEGGQEVTEGSGNEAVTSTVQVTGLAETGLNRYRKLDITGITYNGGDVDSASSYSVQRSDDSDDSIQFTLVPSSLTSPLITEIRRLKNLINDHRSNELLVQQYQDEIDRMQAQLEVKGLAETPEGASEPQRIEQSIVTVVVDPITSSSGIIDIVAGQFKKFGDSGTGQVIAPSDPAIEIINQTRAFIETTGLFIPQFNGGVIINGMSNFSNSGTPSIVVENRAQSVDLENGDAPLVWPSITVSGPIANLGGSLTIRNPSAGAGDITINAPIEVLSQSVIAGAEGTLNIDLGQQGSTYEGSTEHARVVSYLDQIRTQSLTSDTYEDFIDQGRGDGKLSAGRIFLSAQYVNINSLIESGKSDYNLTLGDDVADAINAHTGDSVLRLNADTHLGGSEDFDVSYDPASGRIIIEELRAGGGYVEIDGHIANTSHGEIRVLGGYANININNETNVPIEIRRLDVSQQGSGTIILNDRAKGPGSPLSSPELSQTTLFQQVGDRVVETAGNIQTIHDDLSDIVYEPVTGLQYQFSIAEKSGTFITRTYTTSSWLGVIDEFAEDGANTVNTVESPNDTYLIDAGSYFVHDLSLPKYSHAVSTSSTTSGEIVVDQWTTWSGFLDLNKNYFTRTVEDSRETRIDTHSLEADRDIKINFVGYDEGGVNIESNGDIYFAGRVSNPTGRTNIRSNSPIEISNSHLGIVGGREIEVVANESSIGSENSPFLIDQSSTTLDGLLPKLDISAAGSANVRELSGDLVVRRFSGGSAMQLSVPGSIFDHALGSYVSGVDIRLVSDTGNIGSAESPLFIDPLTSINATAPGDIFVEAEFSDIGIDQIEAGGIVSLRGLNGRRIVDRRTEDDVDDFNAIESAAVWNSLQLTTEDGFDDKRTGRIETLENIKTGEYQTYWQLRNTQREPAEYDANHLIILSEAERSFYADNPDTIATLESSRTQQYHALHQAYGEFGNQFDPSFQYTATSDEIAAIDASMRRWTREELSNTLNFVVVTDTELVTEQPNIIASEIRLDATSNNQEFPGSIGSQGEPEFIELPVAGSSQTITLKQQAVLSTAGPNDVLYLGSAPIDLAGVTRGTQYPDSASSIDFVSLTLPLDATETWHDLGIQAGRSVYVDLSNDAEDPHQYDHFDEGIYTVRRVVDDGRTLIFENYAEGLETSQRLVGLGTLSPIVPDDLATHVRVARREDVDVQTTGPVTAIADTDILLGSAMDLVIGELHSLQSTFNGRPSDIRIKTDGNLSGDAAQTESAHVQGAAIVLESSGGSIGSLDQPLRIEVEHNNSIVARAQNEIVLQQNADETSAPNDLRIDQVFSAASFIDISSDSGITESVQSDRTNLKAAGDLHLRSDSYIGFAEAFGFLDFLDVEIGGTLTAVGPGGIAISENASDLRIRQVLSTIDEDGVAVGNRVRLRAAGSIVDAIDVVDPMDPYSANGAIVDGNPQTDIVGSGIELVAMGGTIGQATNELDVNQIGTEQDLSNPLTARPFLNPWLSVDSFLNTYVNETEGDLILNRVQTDQTAFLSAGSGSILPPRDQPSTVIAAKLWLFARDDIGLPTDPIDITTGAVEGIAITGSVYLAATGDLTVGGVVDPTSGAEGEQAGEFTPTRDLGSSGFQSGLGLSIKSTETLTIVEDLQSLGSLSIQGDIRLELPSGVSARSAGQLDIVSRHAEIRGSVDSLQTIVRGTAGDDTLVFKPESLDGPVRIEAGDGDDQIDVVEFPMTIDGGDGDNTIIGVSLIHEVVAAPYSAFATTHQRVSTKENFSQTPLSRFVSEFAKPPVVTINDDRFEFSDGVLRLKPDGFLQHPDDDELSVTVTFTDPDDTALSVDQVVTITTQANASVWTNADLVEDVNRSGHASALDALMVINFLNRVDDSLLPVYRAFDSMEPFYDVNRDGRVTALDALRVINYLSFGSRVLADSEPSRSDQNRMLRTGDTSEQPAAMYPSEGSNFVSQRGDLIDDELDRLAEDVALVRLF</sequence>
<evidence type="ECO:0000256" key="1">
    <source>
        <dbReference type="SAM" id="Coils"/>
    </source>
</evidence>
<feature type="compositionally biased region" description="Polar residues" evidence="2">
    <location>
        <begin position="772"/>
        <end position="790"/>
    </location>
</feature>
<dbReference type="GeneID" id="90608345"/>
<dbReference type="InterPro" id="IPR002105">
    <property type="entry name" value="Dockerin_1_rpt"/>
</dbReference>
<evidence type="ECO:0000313" key="3">
    <source>
        <dbReference type="EMBL" id="PHQ35756.1"/>
    </source>
</evidence>
<keyword evidence="4" id="KW-1185">Reference proteome</keyword>
<comment type="caution">
    <text evidence="3">The sequence shown here is derived from an EMBL/GenBank/DDBJ whole genome shotgun (WGS) entry which is preliminary data.</text>
</comment>
<dbReference type="Pfam" id="PF00404">
    <property type="entry name" value="Dockerin_1"/>
    <property type="match status" value="1"/>
</dbReference>
<gene>
    <name evidence="3" type="ORF">CEE69_09165</name>
</gene>
<feature type="compositionally biased region" description="Polar residues" evidence="2">
    <location>
        <begin position="4504"/>
        <end position="4513"/>
    </location>
</feature>
<dbReference type="EMBL" id="NIZW01000006">
    <property type="protein sequence ID" value="PHQ35756.1"/>
    <property type="molecule type" value="Genomic_DNA"/>
</dbReference>
<dbReference type="GO" id="GO:0000272">
    <property type="term" value="P:polysaccharide catabolic process"/>
    <property type="evidence" value="ECO:0007669"/>
    <property type="project" value="InterPro"/>
</dbReference>
<feature type="coiled-coil region" evidence="1">
    <location>
        <begin position="2662"/>
        <end position="2696"/>
    </location>
</feature>
<feature type="compositionally biased region" description="Low complexity" evidence="2">
    <location>
        <begin position="1969"/>
        <end position="1978"/>
    </location>
</feature>